<protein>
    <submittedName>
        <fullName evidence="2">Uncharacterized protein</fullName>
    </submittedName>
</protein>
<feature type="transmembrane region" description="Helical" evidence="1">
    <location>
        <begin position="109"/>
        <end position="128"/>
    </location>
</feature>
<evidence type="ECO:0000313" key="2">
    <source>
        <dbReference type="EMBL" id="MUK44251.1"/>
    </source>
</evidence>
<organism evidence="2 3">
    <name type="scientific">Aliivibrio fischeri</name>
    <name type="common">Vibrio fischeri</name>
    <dbReference type="NCBI Taxonomy" id="668"/>
    <lineage>
        <taxon>Bacteria</taxon>
        <taxon>Pseudomonadati</taxon>
        <taxon>Pseudomonadota</taxon>
        <taxon>Gammaproteobacteria</taxon>
        <taxon>Vibrionales</taxon>
        <taxon>Vibrionaceae</taxon>
        <taxon>Aliivibrio</taxon>
    </lineage>
</organism>
<evidence type="ECO:0000313" key="3">
    <source>
        <dbReference type="Proteomes" id="UP000435323"/>
    </source>
</evidence>
<gene>
    <name evidence="2" type="ORF">GNP77_02550</name>
</gene>
<feature type="transmembrane region" description="Helical" evidence="1">
    <location>
        <begin position="51"/>
        <end position="76"/>
    </location>
</feature>
<comment type="caution">
    <text evidence="2">The sequence shown here is derived from an EMBL/GenBank/DDBJ whole genome shotgun (WGS) entry which is preliminary data.</text>
</comment>
<feature type="transmembrane region" description="Helical" evidence="1">
    <location>
        <begin position="235"/>
        <end position="254"/>
    </location>
</feature>
<keyword evidence="1" id="KW-1133">Transmembrane helix</keyword>
<evidence type="ECO:0000256" key="1">
    <source>
        <dbReference type="SAM" id="Phobius"/>
    </source>
</evidence>
<sequence>MKQNPFSFYDFLGYMLPGAVLLYIVTFIFGVDDIVTKLSLEETSNSTASQLLSFIPAVICSYLLGHVLAIGSSALIEAFTNYSNGYPSEFLFDVKPEAYLSSDTCGGQLGRVVLWFLILPISVFKLVLKDTLKIKMFNQAKSLPKSLREATFKKCIAILSEDIKVDTSQMKLENGIDGDYLRLLYHFIFENSERHSGKLQNYVALYGLTRNVSFVFIVLFWGAVYSYFFARQLNIGLMHIGLFATLAYVFYIGFVKFYRRYSLEAVMAASVFSKKDG</sequence>
<dbReference type="AlphaFoldDB" id="A0A6N3YYC0"/>
<name>A0A6N3YYC0_ALIFS</name>
<dbReference type="Proteomes" id="UP000435323">
    <property type="component" value="Unassembled WGS sequence"/>
</dbReference>
<accession>A0A6N3YYC0</accession>
<reference evidence="2 3" key="1">
    <citation type="submission" date="2019-11" db="EMBL/GenBank/DDBJ databases">
        <title>Using colonization assays and comparative genomics to discover symbiosis behaviors and factors in Vibrio fischeri.</title>
        <authorList>
            <person name="Bongrand C."/>
            <person name="Moriano-Gutierrez S."/>
            <person name="Arevalo P."/>
            <person name="Mcfall-Ngai M."/>
            <person name="Visick K."/>
            <person name="Polz M.F."/>
            <person name="Ruby E.G."/>
        </authorList>
    </citation>
    <scope>NUCLEOTIDE SEQUENCE [LARGE SCALE GENOMIC DNA]</scope>
    <source>
        <strain evidence="3">emors.3.2</strain>
    </source>
</reference>
<feature type="transmembrane region" description="Helical" evidence="1">
    <location>
        <begin position="12"/>
        <end position="31"/>
    </location>
</feature>
<dbReference type="EMBL" id="WOBO01000004">
    <property type="protein sequence ID" value="MUK44251.1"/>
    <property type="molecule type" value="Genomic_DNA"/>
</dbReference>
<keyword evidence="1" id="KW-0472">Membrane</keyword>
<keyword evidence="1" id="KW-0812">Transmembrane</keyword>
<proteinExistence type="predicted"/>
<dbReference type="RefSeq" id="WP_367188154.1">
    <property type="nucleotide sequence ID" value="NZ_WOBP01000002.1"/>
</dbReference>
<feature type="transmembrane region" description="Helical" evidence="1">
    <location>
        <begin position="203"/>
        <end position="229"/>
    </location>
</feature>